<feature type="transmembrane region" description="Helical" evidence="1">
    <location>
        <begin position="34"/>
        <end position="58"/>
    </location>
</feature>
<keyword evidence="1" id="KW-0472">Membrane</keyword>
<sequence length="190" mass="21232">MDIVLELLNQVALLIKKGNGALVPVFGQALPAQLLLALKITSGVVSLLAFVAIVYLSFRISKLMGASPLERLGEAMRTAPVEPTRLAKHWSRIKNRLEKGSEAEWKLAVIEADKLCDTILRRMGHLGETMGERLGNIKPAQLSSLEQLQAAHKTRNTIVHDPQFYLSEYEAKQAILNYETFLKEMQIIQE</sequence>
<evidence type="ECO:0008006" key="4">
    <source>
        <dbReference type="Google" id="ProtNLM"/>
    </source>
</evidence>
<keyword evidence="1" id="KW-1133">Transmembrane helix</keyword>
<name>A0A1G2PH57_9BACT</name>
<dbReference type="Proteomes" id="UP000177629">
    <property type="component" value="Unassembled WGS sequence"/>
</dbReference>
<keyword evidence="1" id="KW-0812">Transmembrane</keyword>
<comment type="caution">
    <text evidence="2">The sequence shown here is derived from an EMBL/GenBank/DDBJ whole genome shotgun (WGS) entry which is preliminary data.</text>
</comment>
<dbReference type="STRING" id="1802362.A2806_03550"/>
<accession>A0A1G2PH57</accession>
<evidence type="ECO:0000313" key="2">
    <source>
        <dbReference type="EMBL" id="OHA47664.1"/>
    </source>
</evidence>
<organism evidence="2 3">
    <name type="scientific">Candidatus Terrybacteria bacterium RIFCSPHIGHO2_01_FULL_48_17</name>
    <dbReference type="NCBI Taxonomy" id="1802362"/>
    <lineage>
        <taxon>Bacteria</taxon>
        <taxon>Candidatus Terryibacteriota</taxon>
    </lineage>
</organism>
<proteinExistence type="predicted"/>
<evidence type="ECO:0000256" key="1">
    <source>
        <dbReference type="SAM" id="Phobius"/>
    </source>
</evidence>
<reference evidence="2 3" key="1">
    <citation type="journal article" date="2016" name="Nat. Commun.">
        <title>Thousands of microbial genomes shed light on interconnected biogeochemical processes in an aquifer system.</title>
        <authorList>
            <person name="Anantharaman K."/>
            <person name="Brown C.T."/>
            <person name="Hug L.A."/>
            <person name="Sharon I."/>
            <person name="Castelle C.J."/>
            <person name="Probst A.J."/>
            <person name="Thomas B.C."/>
            <person name="Singh A."/>
            <person name="Wilkins M.J."/>
            <person name="Karaoz U."/>
            <person name="Brodie E.L."/>
            <person name="Williams K.H."/>
            <person name="Hubbard S.S."/>
            <person name="Banfield J.F."/>
        </authorList>
    </citation>
    <scope>NUCLEOTIDE SEQUENCE [LARGE SCALE GENOMIC DNA]</scope>
</reference>
<protein>
    <recommendedName>
        <fullName evidence="4">DUF4145 domain-containing protein</fullName>
    </recommendedName>
</protein>
<dbReference type="AlphaFoldDB" id="A0A1G2PH57"/>
<evidence type="ECO:0000313" key="3">
    <source>
        <dbReference type="Proteomes" id="UP000177629"/>
    </source>
</evidence>
<gene>
    <name evidence="2" type="ORF">A2806_03550</name>
</gene>
<dbReference type="EMBL" id="MHSS01000015">
    <property type="protein sequence ID" value="OHA47664.1"/>
    <property type="molecule type" value="Genomic_DNA"/>
</dbReference>